<reference evidence="3 4" key="1">
    <citation type="submission" date="2015-01" db="EMBL/GenBank/DDBJ databases">
        <title>The Genome Sequence of Fonsecaea multimorphosa CBS 102226.</title>
        <authorList>
            <consortium name="The Broad Institute Genomics Platform"/>
            <person name="Cuomo C."/>
            <person name="de Hoog S."/>
            <person name="Gorbushina A."/>
            <person name="Stielow B."/>
            <person name="Teixiera M."/>
            <person name="Abouelleil A."/>
            <person name="Chapman S.B."/>
            <person name="Priest M."/>
            <person name="Young S.K."/>
            <person name="Wortman J."/>
            <person name="Nusbaum C."/>
            <person name="Birren B."/>
        </authorList>
    </citation>
    <scope>NUCLEOTIDE SEQUENCE [LARGE SCALE GENOMIC DNA]</scope>
    <source>
        <strain evidence="3 4">CBS 102226</strain>
    </source>
</reference>
<sequence length="184" mass="20219">MRSPNPLHYLFAPLSFFLIAQIALCQQIHGPTFRFDNQDNGNLDEEDLPEDPNQRRYDPPLGFPRGSDAGQTGVSPATSNRGTPTSFGPSSYTIANIPTNTVVPPSPSDINQFISGFRQDLVNPRFDLLSIAINDNSAIGEYTPLCATLSGLQAYFDQKYNTLGDAGFLSVCDQAFTYPVSRRH</sequence>
<dbReference type="Proteomes" id="UP000053411">
    <property type="component" value="Unassembled WGS sequence"/>
</dbReference>
<evidence type="ECO:0000313" key="4">
    <source>
        <dbReference type="Proteomes" id="UP000053411"/>
    </source>
</evidence>
<evidence type="ECO:0000313" key="3">
    <source>
        <dbReference type="EMBL" id="KIX92406.1"/>
    </source>
</evidence>
<dbReference type="VEuPathDB" id="FungiDB:Z520_11881"/>
<feature type="region of interest" description="Disordered" evidence="1">
    <location>
        <begin position="35"/>
        <end position="90"/>
    </location>
</feature>
<feature type="signal peptide" evidence="2">
    <location>
        <begin position="1"/>
        <end position="25"/>
    </location>
</feature>
<evidence type="ECO:0000256" key="2">
    <source>
        <dbReference type="SAM" id="SignalP"/>
    </source>
</evidence>
<name>A0A0D2I5A3_9EURO</name>
<dbReference type="GeneID" id="27717627"/>
<feature type="compositionally biased region" description="Polar residues" evidence="1">
    <location>
        <begin position="69"/>
        <end position="90"/>
    </location>
</feature>
<dbReference type="AlphaFoldDB" id="A0A0D2I5A3"/>
<proteinExistence type="predicted"/>
<feature type="chain" id="PRO_5002243844" evidence="2">
    <location>
        <begin position="26"/>
        <end position="184"/>
    </location>
</feature>
<keyword evidence="4" id="KW-1185">Reference proteome</keyword>
<dbReference type="RefSeq" id="XP_016626529.1">
    <property type="nucleotide sequence ID" value="XM_016782368.1"/>
</dbReference>
<dbReference type="OrthoDB" id="4138657at2759"/>
<keyword evidence="2" id="KW-0732">Signal</keyword>
<evidence type="ECO:0000256" key="1">
    <source>
        <dbReference type="SAM" id="MobiDB-lite"/>
    </source>
</evidence>
<organism evidence="3 4">
    <name type="scientific">Fonsecaea multimorphosa CBS 102226</name>
    <dbReference type="NCBI Taxonomy" id="1442371"/>
    <lineage>
        <taxon>Eukaryota</taxon>
        <taxon>Fungi</taxon>
        <taxon>Dikarya</taxon>
        <taxon>Ascomycota</taxon>
        <taxon>Pezizomycotina</taxon>
        <taxon>Eurotiomycetes</taxon>
        <taxon>Chaetothyriomycetidae</taxon>
        <taxon>Chaetothyriales</taxon>
        <taxon>Herpotrichiellaceae</taxon>
        <taxon>Fonsecaea</taxon>
    </lineage>
</organism>
<accession>A0A0D2I5A3</accession>
<gene>
    <name evidence="3" type="ORF">Z520_11881</name>
</gene>
<dbReference type="EMBL" id="KN848105">
    <property type="protein sequence ID" value="KIX92406.1"/>
    <property type="molecule type" value="Genomic_DNA"/>
</dbReference>
<protein>
    <submittedName>
        <fullName evidence="3">Uncharacterized protein</fullName>
    </submittedName>
</protein>